<name>A0A2T3BAP5_AMORE</name>
<keyword evidence="2" id="KW-0520">NAD</keyword>
<dbReference type="InterPro" id="IPR039261">
    <property type="entry name" value="FNR_nucleotide-bd"/>
</dbReference>
<evidence type="ECO:0000256" key="3">
    <source>
        <dbReference type="SAM" id="MobiDB-lite"/>
    </source>
</evidence>
<dbReference type="SUPFAM" id="SSF63380">
    <property type="entry name" value="Riboflavin synthase domain-like"/>
    <property type="match status" value="1"/>
</dbReference>
<dbReference type="PROSITE" id="PS51384">
    <property type="entry name" value="FAD_FR"/>
    <property type="match status" value="1"/>
</dbReference>
<organism evidence="5 6">
    <name type="scientific">Amorphotheca resinae ATCC 22711</name>
    <dbReference type="NCBI Taxonomy" id="857342"/>
    <lineage>
        <taxon>Eukaryota</taxon>
        <taxon>Fungi</taxon>
        <taxon>Dikarya</taxon>
        <taxon>Ascomycota</taxon>
        <taxon>Pezizomycotina</taxon>
        <taxon>Leotiomycetes</taxon>
        <taxon>Helotiales</taxon>
        <taxon>Amorphothecaceae</taxon>
        <taxon>Amorphotheca</taxon>
    </lineage>
</organism>
<dbReference type="PANTHER" id="PTHR46505:SF1">
    <property type="entry name" value="OXIDOREDUCTASE NAD-BINDING DOMAIN-CONTAINING PROTEIN 1"/>
    <property type="match status" value="1"/>
</dbReference>
<dbReference type="SUPFAM" id="SSF52343">
    <property type="entry name" value="Ferredoxin reductase-like, C-terminal NADP-linked domain"/>
    <property type="match status" value="1"/>
</dbReference>
<dbReference type="Proteomes" id="UP000241818">
    <property type="component" value="Unassembled WGS sequence"/>
</dbReference>
<dbReference type="GO" id="GO:0016491">
    <property type="term" value="F:oxidoreductase activity"/>
    <property type="evidence" value="ECO:0007669"/>
    <property type="project" value="UniProtKB-KW"/>
</dbReference>
<dbReference type="STRING" id="857342.A0A2T3BAP5"/>
<sequence>MATSQASLSHLERTAHEPRDKTLHRVRISGIEQVDGKIRVVRLRPVEGEGEIKFLPGQWLDVHIPNIPKAGGFTITSPPSLLSSPTPYLELAISYSPSNPASSFFHVPPSSILDTELRVRIGGSFVWPPTCHAPGGVIKRVVFVAGGIGVNPLMAMLSHLSEMQEKDRRFDVKMLYSVRDPGLGRNGKGILFLDRLMRIFETWGNCDGLKLYLTPGKNGEEAGEAVMGGEDGEILYRRRRIRRADLESCLGEVRDRAGTVVYVCGVPEMTDELVGWAREAEGMDGRHVLCEKWW</sequence>
<dbReference type="GO" id="GO:0005739">
    <property type="term" value="C:mitochondrion"/>
    <property type="evidence" value="ECO:0007669"/>
    <property type="project" value="TreeGrafter"/>
</dbReference>
<dbReference type="Gene3D" id="2.40.30.10">
    <property type="entry name" value="Translation factors"/>
    <property type="match status" value="1"/>
</dbReference>
<evidence type="ECO:0000259" key="4">
    <source>
        <dbReference type="PROSITE" id="PS51384"/>
    </source>
</evidence>
<keyword evidence="6" id="KW-1185">Reference proteome</keyword>
<evidence type="ECO:0000313" key="6">
    <source>
        <dbReference type="Proteomes" id="UP000241818"/>
    </source>
</evidence>
<evidence type="ECO:0000256" key="2">
    <source>
        <dbReference type="ARBA" id="ARBA00023027"/>
    </source>
</evidence>
<feature type="domain" description="FAD-binding FR-type" evidence="4">
    <location>
        <begin position="21"/>
        <end position="128"/>
    </location>
</feature>
<dbReference type="InterPro" id="IPR017927">
    <property type="entry name" value="FAD-bd_FR_type"/>
</dbReference>
<dbReference type="InterPro" id="IPR013121">
    <property type="entry name" value="Fe_red_NAD-bd_6"/>
</dbReference>
<evidence type="ECO:0000313" key="5">
    <source>
        <dbReference type="EMBL" id="PSS25395.1"/>
    </source>
</evidence>
<dbReference type="InterPro" id="IPR017938">
    <property type="entry name" value="Riboflavin_synthase-like_b-brl"/>
</dbReference>
<feature type="region of interest" description="Disordered" evidence="3">
    <location>
        <begin position="1"/>
        <end position="21"/>
    </location>
</feature>
<dbReference type="AlphaFoldDB" id="A0A2T3BAP5"/>
<dbReference type="GeneID" id="36576670"/>
<accession>A0A2T3BAP5</accession>
<gene>
    <name evidence="5" type="ORF">M430DRAFT_56156</name>
</gene>
<proteinExistence type="predicted"/>
<dbReference type="InParanoid" id="A0A2T3BAP5"/>
<dbReference type="Gene3D" id="3.40.50.80">
    <property type="entry name" value="Nucleotide-binding domain of ferredoxin-NADP reductase (FNR) module"/>
    <property type="match status" value="1"/>
</dbReference>
<dbReference type="CDD" id="cd00322">
    <property type="entry name" value="FNR_like"/>
    <property type="match status" value="1"/>
</dbReference>
<dbReference type="InterPro" id="IPR052128">
    <property type="entry name" value="Oxidoreductase_NAD-binding"/>
</dbReference>
<protein>
    <recommendedName>
        <fullName evidence="4">FAD-binding FR-type domain-containing protein</fullName>
    </recommendedName>
</protein>
<dbReference type="OrthoDB" id="436496at2759"/>
<dbReference type="PANTHER" id="PTHR46505">
    <property type="entry name" value="OXIDOREDUCTASE NAD-BINDING DOMAIN-CONTAINING PROTEIN 1"/>
    <property type="match status" value="1"/>
</dbReference>
<dbReference type="RefSeq" id="XP_024723994.1">
    <property type="nucleotide sequence ID" value="XM_024868589.1"/>
</dbReference>
<dbReference type="Pfam" id="PF08030">
    <property type="entry name" value="NAD_binding_6"/>
    <property type="match status" value="1"/>
</dbReference>
<reference evidence="5 6" key="1">
    <citation type="journal article" date="2018" name="New Phytol.">
        <title>Comparative genomics and transcriptomics depict ericoid mycorrhizal fungi as versatile saprotrophs and plant mutualists.</title>
        <authorList>
            <person name="Martino E."/>
            <person name="Morin E."/>
            <person name="Grelet G.A."/>
            <person name="Kuo A."/>
            <person name="Kohler A."/>
            <person name="Daghino S."/>
            <person name="Barry K.W."/>
            <person name="Cichocki N."/>
            <person name="Clum A."/>
            <person name="Dockter R.B."/>
            <person name="Hainaut M."/>
            <person name="Kuo R.C."/>
            <person name="LaButti K."/>
            <person name="Lindahl B.D."/>
            <person name="Lindquist E.A."/>
            <person name="Lipzen A."/>
            <person name="Khouja H.R."/>
            <person name="Magnuson J."/>
            <person name="Murat C."/>
            <person name="Ohm R.A."/>
            <person name="Singer S.W."/>
            <person name="Spatafora J.W."/>
            <person name="Wang M."/>
            <person name="Veneault-Fourrey C."/>
            <person name="Henrissat B."/>
            <person name="Grigoriev I.V."/>
            <person name="Martin F.M."/>
            <person name="Perotto S."/>
        </authorList>
    </citation>
    <scope>NUCLEOTIDE SEQUENCE [LARGE SCALE GENOMIC DNA]</scope>
    <source>
        <strain evidence="5 6">ATCC 22711</strain>
    </source>
</reference>
<dbReference type="EMBL" id="KZ679007">
    <property type="protein sequence ID" value="PSS25395.1"/>
    <property type="molecule type" value="Genomic_DNA"/>
</dbReference>
<feature type="compositionally biased region" description="Basic and acidic residues" evidence="3">
    <location>
        <begin position="10"/>
        <end position="21"/>
    </location>
</feature>
<keyword evidence="1" id="KW-0560">Oxidoreductase</keyword>
<evidence type="ECO:0000256" key="1">
    <source>
        <dbReference type="ARBA" id="ARBA00023002"/>
    </source>
</evidence>